<feature type="transmembrane region" description="Helical" evidence="6">
    <location>
        <begin position="214"/>
        <end position="234"/>
    </location>
</feature>
<protein>
    <recommendedName>
        <fullName evidence="7">Major facilitator superfamily (MFS) profile domain-containing protein</fullName>
    </recommendedName>
</protein>
<feature type="transmembrane region" description="Helical" evidence="6">
    <location>
        <begin position="314"/>
        <end position="334"/>
    </location>
</feature>
<reference evidence="8" key="2">
    <citation type="submission" date="2015-06" db="UniProtKB">
        <authorList>
            <consortium name="EnsemblMetazoa"/>
        </authorList>
    </citation>
    <scope>IDENTIFICATION</scope>
</reference>
<feature type="region of interest" description="Disordered" evidence="5">
    <location>
        <begin position="474"/>
        <end position="508"/>
    </location>
</feature>
<dbReference type="eggNOG" id="KOG2532">
    <property type="taxonomic scope" value="Eukaryota"/>
</dbReference>
<dbReference type="PROSITE" id="PS50850">
    <property type="entry name" value="MFS"/>
    <property type="match status" value="1"/>
</dbReference>
<feature type="domain" description="Major facilitator superfamily (MFS) profile" evidence="7">
    <location>
        <begin position="31"/>
        <end position="471"/>
    </location>
</feature>
<dbReference type="GO" id="GO:0016020">
    <property type="term" value="C:membrane"/>
    <property type="evidence" value="ECO:0007669"/>
    <property type="project" value="UniProtKB-SubCell"/>
</dbReference>
<evidence type="ECO:0000256" key="5">
    <source>
        <dbReference type="SAM" id="MobiDB-lite"/>
    </source>
</evidence>
<dbReference type="FunFam" id="1.20.1250.20:FF:000532">
    <property type="entry name" value="SLC (SoLute Carrier) homolog"/>
    <property type="match status" value="1"/>
</dbReference>
<dbReference type="PANTHER" id="PTHR11662:SF399">
    <property type="entry name" value="FI19708P1-RELATED"/>
    <property type="match status" value="1"/>
</dbReference>
<dbReference type="Gene3D" id="1.20.1250.20">
    <property type="entry name" value="MFS general substrate transporter like domains"/>
    <property type="match status" value="2"/>
</dbReference>
<feature type="transmembrane region" description="Helical" evidence="6">
    <location>
        <begin position="404"/>
        <end position="423"/>
    </location>
</feature>
<evidence type="ECO:0000313" key="8">
    <source>
        <dbReference type="EnsemblMetazoa" id="tetur08g06330.1"/>
    </source>
</evidence>
<dbReference type="SUPFAM" id="SSF103473">
    <property type="entry name" value="MFS general substrate transporter"/>
    <property type="match status" value="1"/>
</dbReference>
<dbReference type="AlphaFoldDB" id="T1KC45"/>
<evidence type="ECO:0000256" key="4">
    <source>
        <dbReference type="ARBA" id="ARBA00023136"/>
    </source>
</evidence>
<keyword evidence="9" id="KW-1185">Reference proteome</keyword>
<name>T1KC45_TETUR</name>
<feature type="transmembrane region" description="Helical" evidence="6">
    <location>
        <begin position="373"/>
        <end position="392"/>
    </location>
</feature>
<feature type="transmembrane region" description="Helical" evidence="6">
    <location>
        <begin position="445"/>
        <end position="465"/>
    </location>
</feature>
<dbReference type="Pfam" id="PF07690">
    <property type="entry name" value="MFS_1"/>
    <property type="match status" value="1"/>
</dbReference>
<keyword evidence="2 6" id="KW-0812">Transmembrane</keyword>
<dbReference type="Proteomes" id="UP000015104">
    <property type="component" value="Unassembled WGS sequence"/>
</dbReference>
<feature type="transmembrane region" description="Helical" evidence="6">
    <location>
        <begin position="91"/>
        <end position="108"/>
    </location>
</feature>
<dbReference type="GO" id="GO:0006820">
    <property type="term" value="P:monoatomic anion transport"/>
    <property type="evidence" value="ECO:0007669"/>
    <property type="project" value="TreeGrafter"/>
</dbReference>
<evidence type="ECO:0000259" key="7">
    <source>
        <dbReference type="PROSITE" id="PS50850"/>
    </source>
</evidence>
<reference evidence="9" key="1">
    <citation type="submission" date="2011-08" db="EMBL/GenBank/DDBJ databases">
        <authorList>
            <person name="Rombauts S."/>
        </authorList>
    </citation>
    <scope>NUCLEOTIDE SEQUENCE</scope>
    <source>
        <strain evidence="9">London</strain>
    </source>
</reference>
<evidence type="ECO:0000256" key="3">
    <source>
        <dbReference type="ARBA" id="ARBA00022989"/>
    </source>
</evidence>
<proteinExistence type="predicted"/>
<feature type="transmembrane region" description="Helical" evidence="6">
    <location>
        <begin position="120"/>
        <end position="140"/>
    </location>
</feature>
<sequence length="508" mass="54376">MDRTRGNSVTSIKSVIKNVARFRWIIFILANVAVFANFIVLSSFSITVVAMLGKSNEHTTTIDAVNSTVNVAITPLKPGSDHVDWSNVDKSRMLSASFWGSLVMSLFGGRICELFGPRKVVSLSLLVNGLATLLFPVISVKSFGGAYVMRIISGICTGIVQPSSIVIVSRWAITSERTLANAVVTSGGTLANLISLPLAGILVDSSFLGGWPSVFYLFGGLNLIIAIIWFIVVYDTPEVHPYLGSEELEVILKNRSVSSGGSVSIPWGKMFTSIPIIAYLIPAFTYGWVVAVVTSQVPSFYEEILSFSHTGNGFVASLPWLFGMGAQLIGSAVTDRIRKANRFSLASIRKIVTVLCNCSIGLVAITLLGKHRIPVVLTLALAKGMGTLSVAGSGVNHLDIAPSFAGTLAGFYGVMLSLASLIANEAAAHIVGKNSGNNKNSQQNWYHYFYISAAVNIAGVILFCLMGSGEVQSWDPASSANRQNVKSETQNDRATTRNNDVELATVEH</sequence>
<dbReference type="InterPro" id="IPR050382">
    <property type="entry name" value="MFS_Na/Anion_cotransporter"/>
</dbReference>
<dbReference type="EnsemblMetazoa" id="tetur08g06330.1">
    <property type="protein sequence ID" value="tetur08g06330.1"/>
    <property type="gene ID" value="tetur08g06330"/>
</dbReference>
<dbReference type="EMBL" id="CAEY01001958">
    <property type="status" value="NOT_ANNOTATED_CDS"/>
    <property type="molecule type" value="Genomic_DNA"/>
</dbReference>
<dbReference type="InterPro" id="IPR020846">
    <property type="entry name" value="MFS_dom"/>
</dbReference>
<evidence type="ECO:0000313" key="9">
    <source>
        <dbReference type="Proteomes" id="UP000015104"/>
    </source>
</evidence>
<comment type="subcellular location">
    <subcellularLocation>
        <location evidence="1">Membrane</location>
        <topology evidence="1">Multi-pass membrane protein</topology>
    </subcellularLocation>
</comment>
<feature type="transmembrane region" description="Helical" evidence="6">
    <location>
        <begin position="346"/>
        <end position="367"/>
    </location>
</feature>
<accession>T1KC45</accession>
<dbReference type="PANTHER" id="PTHR11662">
    <property type="entry name" value="SOLUTE CARRIER FAMILY 17"/>
    <property type="match status" value="1"/>
</dbReference>
<dbReference type="InterPro" id="IPR036259">
    <property type="entry name" value="MFS_trans_sf"/>
</dbReference>
<feature type="transmembrane region" description="Helical" evidence="6">
    <location>
        <begin position="179"/>
        <end position="202"/>
    </location>
</feature>
<dbReference type="GO" id="GO:0022857">
    <property type="term" value="F:transmembrane transporter activity"/>
    <property type="evidence" value="ECO:0007669"/>
    <property type="project" value="InterPro"/>
</dbReference>
<evidence type="ECO:0000256" key="6">
    <source>
        <dbReference type="SAM" id="Phobius"/>
    </source>
</evidence>
<feature type="transmembrane region" description="Helical" evidence="6">
    <location>
        <begin position="276"/>
        <end position="294"/>
    </location>
</feature>
<keyword evidence="3 6" id="KW-1133">Transmembrane helix</keyword>
<feature type="transmembrane region" description="Helical" evidence="6">
    <location>
        <begin position="21"/>
        <end position="46"/>
    </location>
</feature>
<dbReference type="HOGENOM" id="CLU_001265_5_0_1"/>
<organism evidence="8 9">
    <name type="scientific">Tetranychus urticae</name>
    <name type="common">Two-spotted spider mite</name>
    <dbReference type="NCBI Taxonomy" id="32264"/>
    <lineage>
        <taxon>Eukaryota</taxon>
        <taxon>Metazoa</taxon>
        <taxon>Ecdysozoa</taxon>
        <taxon>Arthropoda</taxon>
        <taxon>Chelicerata</taxon>
        <taxon>Arachnida</taxon>
        <taxon>Acari</taxon>
        <taxon>Acariformes</taxon>
        <taxon>Trombidiformes</taxon>
        <taxon>Prostigmata</taxon>
        <taxon>Eleutherengona</taxon>
        <taxon>Raphignathae</taxon>
        <taxon>Tetranychoidea</taxon>
        <taxon>Tetranychidae</taxon>
        <taxon>Tetranychus</taxon>
    </lineage>
</organism>
<keyword evidence="4 6" id="KW-0472">Membrane</keyword>
<feature type="compositionally biased region" description="Polar residues" evidence="5">
    <location>
        <begin position="475"/>
        <end position="488"/>
    </location>
</feature>
<dbReference type="InterPro" id="IPR011701">
    <property type="entry name" value="MFS"/>
</dbReference>
<evidence type="ECO:0000256" key="2">
    <source>
        <dbReference type="ARBA" id="ARBA00022692"/>
    </source>
</evidence>
<dbReference type="STRING" id="32264.T1KC45"/>
<feature type="transmembrane region" description="Helical" evidence="6">
    <location>
        <begin position="146"/>
        <end position="167"/>
    </location>
</feature>
<evidence type="ECO:0000256" key="1">
    <source>
        <dbReference type="ARBA" id="ARBA00004141"/>
    </source>
</evidence>